<dbReference type="EMBL" id="JAGPYM010000025">
    <property type="protein sequence ID" value="KAH6880640.1"/>
    <property type="molecule type" value="Genomic_DNA"/>
</dbReference>
<dbReference type="OrthoDB" id="5010675at2759"/>
<feature type="region of interest" description="Disordered" evidence="1">
    <location>
        <begin position="516"/>
        <end position="553"/>
    </location>
</feature>
<name>A0A9P8VX46_9HYPO</name>
<evidence type="ECO:0000313" key="2">
    <source>
        <dbReference type="EMBL" id="KAH6880640.1"/>
    </source>
</evidence>
<organism evidence="2 3">
    <name type="scientific">Thelonectria olida</name>
    <dbReference type="NCBI Taxonomy" id="1576542"/>
    <lineage>
        <taxon>Eukaryota</taxon>
        <taxon>Fungi</taxon>
        <taxon>Dikarya</taxon>
        <taxon>Ascomycota</taxon>
        <taxon>Pezizomycotina</taxon>
        <taxon>Sordariomycetes</taxon>
        <taxon>Hypocreomycetidae</taxon>
        <taxon>Hypocreales</taxon>
        <taxon>Nectriaceae</taxon>
        <taxon>Thelonectria</taxon>
    </lineage>
</organism>
<keyword evidence="3" id="KW-1185">Reference proteome</keyword>
<protein>
    <submittedName>
        <fullName evidence="2">Uncharacterized protein</fullName>
    </submittedName>
</protein>
<comment type="caution">
    <text evidence="2">The sequence shown here is derived from an EMBL/GenBank/DDBJ whole genome shotgun (WGS) entry which is preliminary data.</text>
</comment>
<evidence type="ECO:0000256" key="1">
    <source>
        <dbReference type="SAM" id="MobiDB-lite"/>
    </source>
</evidence>
<evidence type="ECO:0000313" key="3">
    <source>
        <dbReference type="Proteomes" id="UP000777438"/>
    </source>
</evidence>
<accession>A0A9P8VX46</accession>
<dbReference type="Proteomes" id="UP000777438">
    <property type="component" value="Unassembled WGS sequence"/>
</dbReference>
<sequence length="553" mass="62946">MSADSERTAKDVGTFYCIPTEILTMIVQSLTDPNAEKRGRYWYRDTYRFLKTLRLTHQRFADLSYINRILFTSIQLEPTQAGLTSIQRGDVSRVAEFAQSVTFITPPSWALSFEAFSQIVIAQCTKVFEERAASPGVTTSQFEKPLQEQFATGDMRAKWPLSDTQLRDGFAIYMRDAEATKALLEGSDGQLKAAWVNFLRKIGGRLRKVRFINRDCDEMRHTDYYDTPNKSTLELPYRLEDHSHHGRPEEYGCQRTTAIAGDCLFTLAMLCLGVSGLAVRQLTIKHRMTGHFAWDTIPGWEKIHLGSLEKLKFTPAITLDEHDLVKRSVFDTLPSLEDEDVEMRACEALHNLVDKSHSSLRKLKVNVDGPMTWPSRPAYVDMPSLEYLDFDFGGVHTILLKDWMARMPNLQHLGMVCSRLASGMHYSEWSNLFDAIRDHPNAAGPNPKGLHVAFEQIITCDWTEMSYGAVVCRDRETVAKRSKIVHVVDMDDVDSAFDRHWYDGVPYSKNRVLRYRLQDDDDDGDDSDEGEEGEDGEVSSVRSDQRRSPGSPV</sequence>
<feature type="compositionally biased region" description="Acidic residues" evidence="1">
    <location>
        <begin position="519"/>
        <end position="537"/>
    </location>
</feature>
<gene>
    <name evidence="2" type="ORF">B0T10DRAFT_495066</name>
</gene>
<reference evidence="2 3" key="1">
    <citation type="journal article" date="2021" name="Nat. Commun.">
        <title>Genetic determinants of endophytism in the Arabidopsis root mycobiome.</title>
        <authorList>
            <person name="Mesny F."/>
            <person name="Miyauchi S."/>
            <person name="Thiergart T."/>
            <person name="Pickel B."/>
            <person name="Atanasova L."/>
            <person name="Karlsson M."/>
            <person name="Huettel B."/>
            <person name="Barry K.W."/>
            <person name="Haridas S."/>
            <person name="Chen C."/>
            <person name="Bauer D."/>
            <person name="Andreopoulos W."/>
            <person name="Pangilinan J."/>
            <person name="LaButti K."/>
            <person name="Riley R."/>
            <person name="Lipzen A."/>
            <person name="Clum A."/>
            <person name="Drula E."/>
            <person name="Henrissat B."/>
            <person name="Kohler A."/>
            <person name="Grigoriev I.V."/>
            <person name="Martin F.M."/>
            <person name="Hacquard S."/>
        </authorList>
    </citation>
    <scope>NUCLEOTIDE SEQUENCE [LARGE SCALE GENOMIC DNA]</scope>
    <source>
        <strain evidence="2 3">MPI-CAGE-CH-0241</strain>
    </source>
</reference>
<dbReference type="AlphaFoldDB" id="A0A9P8VX46"/>
<proteinExistence type="predicted"/>